<accession>A0ABQ9EE23</accession>
<feature type="signal peptide" evidence="1">
    <location>
        <begin position="1"/>
        <end position="25"/>
    </location>
</feature>
<comment type="caution">
    <text evidence="2">The sequence shown here is derived from an EMBL/GenBank/DDBJ whole genome shotgun (WGS) entry which is preliminary data.</text>
</comment>
<feature type="chain" id="PRO_5047206130" evidence="1">
    <location>
        <begin position="26"/>
        <end position="75"/>
    </location>
</feature>
<organism evidence="2 3">
    <name type="scientific">Tegillarca granosa</name>
    <name type="common">Malaysian cockle</name>
    <name type="synonym">Anadara granosa</name>
    <dbReference type="NCBI Taxonomy" id="220873"/>
    <lineage>
        <taxon>Eukaryota</taxon>
        <taxon>Metazoa</taxon>
        <taxon>Spiralia</taxon>
        <taxon>Lophotrochozoa</taxon>
        <taxon>Mollusca</taxon>
        <taxon>Bivalvia</taxon>
        <taxon>Autobranchia</taxon>
        <taxon>Pteriomorphia</taxon>
        <taxon>Arcoida</taxon>
        <taxon>Arcoidea</taxon>
        <taxon>Arcidae</taxon>
        <taxon>Tegillarca</taxon>
    </lineage>
</organism>
<name>A0ABQ9EE23_TEGGR</name>
<dbReference type="EMBL" id="JARBDR010000918">
    <property type="protein sequence ID" value="KAJ8301797.1"/>
    <property type="molecule type" value="Genomic_DNA"/>
</dbReference>
<evidence type="ECO:0000256" key="1">
    <source>
        <dbReference type="SAM" id="SignalP"/>
    </source>
</evidence>
<evidence type="ECO:0000313" key="2">
    <source>
        <dbReference type="EMBL" id="KAJ8301797.1"/>
    </source>
</evidence>
<protein>
    <submittedName>
        <fullName evidence="2">Uncharacterized protein</fullName>
    </submittedName>
</protein>
<keyword evidence="3" id="KW-1185">Reference proteome</keyword>
<evidence type="ECO:0000313" key="3">
    <source>
        <dbReference type="Proteomes" id="UP001217089"/>
    </source>
</evidence>
<keyword evidence="1" id="KW-0732">Signal</keyword>
<dbReference type="Proteomes" id="UP001217089">
    <property type="component" value="Unassembled WGS sequence"/>
</dbReference>
<sequence length="75" mass="8790">MSCHPWKGIFKNLCLFSCLIQYVNNKIQYFPPLISHLTSGQKYTILNNNSHFARRIDTFQSQGRSLILILRKSFV</sequence>
<gene>
    <name evidence="2" type="ORF">KUTeg_020784</name>
</gene>
<reference evidence="2 3" key="1">
    <citation type="submission" date="2022-12" db="EMBL/GenBank/DDBJ databases">
        <title>Chromosome-level genome of Tegillarca granosa.</title>
        <authorList>
            <person name="Kim J."/>
        </authorList>
    </citation>
    <scope>NUCLEOTIDE SEQUENCE [LARGE SCALE GENOMIC DNA]</scope>
    <source>
        <strain evidence="2">Teg-2019</strain>
        <tissue evidence="2">Adductor muscle</tissue>
    </source>
</reference>
<proteinExistence type="predicted"/>